<dbReference type="InterPro" id="IPR004143">
    <property type="entry name" value="BPL_LPL_catalytic"/>
</dbReference>
<dbReference type="PROSITE" id="PS51733">
    <property type="entry name" value="BPL_LPL_CATALYTIC"/>
    <property type="match status" value="1"/>
</dbReference>
<feature type="domain" description="BPL/LPL catalytic" evidence="1">
    <location>
        <begin position="37"/>
        <end position="219"/>
    </location>
</feature>
<dbReference type="GO" id="GO:0009249">
    <property type="term" value="P:protein lipoylation"/>
    <property type="evidence" value="ECO:0007669"/>
    <property type="project" value="UniProtKB-ARBA"/>
</dbReference>
<dbReference type="InterPro" id="IPR045864">
    <property type="entry name" value="aa-tRNA-synth_II/BPL/LPL"/>
</dbReference>
<dbReference type="GO" id="GO:0016874">
    <property type="term" value="F:ligase activity"/>
    <property type="evidence" value="ECO:0007669"/>
    <property type="project" value="UniProtKB-KW"/>
</dbReference>
<dbReference type="GO" id="GO:0016740">
    <property type="term" value="F:transferase activity"/>
    <property type="evidence" value="ECO:0007669"/>
    <property type="project" value="UniProtKB-ARBA"/>
</dbReference>
<evidence type="ECO:0000313" key="3">
    <source>
        <dbReference type="Proteomes" id="UP000051672"/>
    </source>
</evidence>
<dbReference type="Pfam" id="PF21948">
    <property type="entry name" value="LplA-B_cat"/>
    <property type="match status" value="1"/>
</dbReference>
<dbReference type="PANTHER" id="PTHR43679">
    <property type="entry name" value="OCTANOYLTRANSFERASE LIPM-RELATED"/>
    <property type="match status" value="1"/>
</dbReference>
<evidence type="ECO:0000259" key="1">
    <source>
        <dbReference type="PROSITE" id="PS51733"/>
    </source>
</evidence>
<comment type="caution">
    <text evidence="2">The sequence shown here is derived from an EMBL/GenBank/DDBJ whole genome shotgun (WGS) entry which is preliminary data.</text>
</comment>
<reference evidence="2 3" key="1">
    <citation type="journal article" date="2015" name="Genome Announc.">
        <title>Expanding the biotechnology potential of lactobacilli through comparative genomics of 213 strains and associated genera.</title>
        <authorList>
            <person name="Sun Z."/>
            <person name="Harris H.M."/>
            <person name="McCann A."/>
            <person name="Guo C."/>
            <person name="Argimon S."/>
            <person name="Zhang W."/>
            <person name="Yang X."/>
            <person name="Jeffery I.B."/>
            <person name="Cooney J.C."/>
            <person name="Kagawa T.F."/>
            <person name="Liu W."/>
            <person name="Song Y."/>
            <person name="Salvetti E."/>
            <person name="Wrobel A."/>
            <person name="Rasinkangas P."/>
            <person name="Parkhill J."/>
            <person name="Rea M.C."/>
            <person name="O'Sullivan O."/>
            <person name="Ritari J."/>
            <person name="Douillard F.P."/>
            <person name="Paul Ross R."/>
            <person name="Yang R."/>
            <person name="Briner A.E."/>
            <person name="Felis G.E."/>
            <person name="de Vos W.M."/>
            <person name="Barrangou R."/>
            <person name="Klaenhammer T.R."/>
            <person name="Caufield P.W."/>
            <person name="Cui Y."/>
            <person name="Zhang H."/>
            <person name="O'Toole P.W."/>
        </authorList>
    </citation>
    <scope>NUCLEOTIDE SEQUENCE [LARGE SCALE GENOMIC DNA]</scope>
    <source>
        <strain evidence="2 3">DSM 23927</strain>
    </source>
</reference>
<dbReference type="Proteomes" id="UP000051672">
    <property type="component" value="Unassembled WGS sequence"/>
</dbReference>
<dbReference type="SUPFAM" id="SSF55681">
    <property type="entry name" value="Class II aaRS and biotin synthetases"/>
    <property type="match status" value="1"/>
</dbReference>
<sequence length="272" mass="30324">MAFALTSPIEILDQSFNQTQRLDSFAHTNTILNLRQEQDPIVLHFWTLNQTVVLGMQDLKVPNLPAGLAALRNRGYTYFVRNSGGLGVVCDQDVLNLSLFLPNQAELTITAAYQLMTAFIEASFPNASIAHYEVRQSYCPGRFDLSINGKKFAGMAQRRNRAGIVVMLYLSVNGNQTARGEAMAAFYQAGLSQTQAHFHFPVVEPTSMANLSDLLARPLTIDLVKQTILNSLAQQNLAVNTTHLPALLASETYHQRYQLELKQLQQRNQQLA</sequence>
<dbReference type="RefSeq" id="WP_057895030.1">
    <property type="nucleotide sequence ID" value="NZ_AYZQ01000005.1"/>
</dbReference>
<accession>A0A0R2B5H6</accession>
<organism evidence="2 3">
    <name type="scientific">Lacticaseibacillus brantae DSM 23927</name>
    <dbReference type="NCBI Taxonomy" id="1423727"/>
    <lineage>
        <taxon>Bacteria</taxon>
        <taxon>Bacillati</taxon>
        <taxon>Bacillota</taxon>
        <taxon>Bacilli</taxon>
        <taxon>Lactobacillales</taxon>
        <taxon>Lactobacillaceae</taxon>
        <taxon>Lacticaseibacillus</taxon>
    </lineage>
</organism>
<dbReference type="AlphaFoldDB" id="A0A0R2B5H6"/>
<gene>
    <name evidence="2" type="ORF">FC34_GL001749</name>
</gene>
<dbReference type="STRING" id="1423727.FC34_GL001749"/>
<keyword evidence="3" id="KW-1185">Reference proteome</keyword>
<dbReference type="InterPro" id="IPR050664">
    <property type="entry name" value="Octanoyltrans_LipM/LipL"/>
</dbReference>
<dbReference type="EMBL" id="AYZQ01000005">
    <property type="protein sequence ID" value="KRM71270.1"/>
    <property type="molecule type" value="Genomic_DNA"/>
</dbReference>
<protein>
    <submittedName>
        <fullName evidence="2">Lipoate-protein ligase A</fullName>
    </submittedName>
</protein>
<dbReference type="PANTHER" id="PTHR43679:SF2">
    <property type="entry name" value="OCTANOYL-[GCVH]:PROTEIN N-OCTANOYLTRANSFERASE"/>
    <property type="match status" value="1"/>
</dbReference>
<dbReference type="GO" id="GO:0140096">
    <property type="term" value="F:catalytic activity, acting on a protein"/>
    <property type="evidence" value="ECO:0007669"/>
    <property type="project" value="UniProtKB-ARBA"/>
</dbReference>
<evidence type="ECO:0000313" key="2">
    <source>
        <dbReference type="EMBL" id="KRM71270.1"/>
    </source>
</evidence>
<proteinExistence type="predicted"/>
<dbReference type="PATRIC" id="fig|1423727.3.peg.1774"/>
<name>A0A0R2B5H6_9LACO</name>
<dbReference type="Gene3D" id="3.30.930.10">
    <property type="entry name" value="Bira Bifunctional Protein, Domain 2"/>
    <property type="match status" value="1"/>
</dbReference>
<keyword evidence="2" id="KW-0436">Ligase</keyword>